<dbReference type="AlphaFoldDB" id="W2NTW5"/>
<evidence type="ECO:0000313" key="2">
    <source>
        <dbReference type="EMBL" id="ETM52122.1"/>
    </source>
</evidence>
<proteinExistence type="predicted"/>
<name>W2NTW5_PHYNI</name>
<feature type="region of interest" description="Disordered" evidence="1">
    <location>
        <begin position="76"/>
        <end position="98"/>
    </location>
</feature>
<dbReference type="VEuPathDB" id="FungiDB:PPTG_24669"/>
<organism evidence="2">
    <name type="scientific">Phytophthora nicotianae</name>
    <name type="common">Potato buckeye rot agent</name>
    <name type="synonym">Phytophthora parasitica</name>
    <dbReference type="NCBI Taxonomy" id="4792"/>
    <lineage>
        <taxon>Eukaryota</taxon>
        <taxon>Sar</taxon>
        <taxon>Stramenopiles</taxon>
        <taxon>Oomycota</taxon>
        <taxon>Peronosporomycetes</taxon>
        <taxon>Peronosporales</taxon>
        <taxon>Peronosporaceae</taxon>
        <taxon>Phytophthora</taxon>
    </lineage>
</organism>
<evidence type="ECO:0000256" key="1">
    <source>
        <dbReference type="SAM" id="MobiDB-lite"/>
    </source>
</evidence>
<dbReference type="Proteomes" id="UP000054532">
    <property type="component" value="Unassembled WGS sequence"/>
</dbReference>
<protein>
    <submittedName>
        <fullName evidence="2">Uncharacterized protein</fullName>
    </submittedName>
</protein>
<dbReference type="EMBL" id="KI691667">
    <property type="protein sequence ID" value="ETM52122.1"/>
    <property type="molecule type" value="Genomic_DNA"/>
</dbReference>
<accession>W2NTW5</accession>
<sequence length="140" mass="15617">MAGHLKKESINDGIRNLSARNMQQRWIAYMRRFKTTLKTVKLASESIDSDVWMDSEDEYPCDGSHDMGSGDLTFIQPAQSQLVSPSPTAPTSPAPRTSSPLRKLTFFFRANFKPIRAVDGSSLVERIRSLVSEVIACDHA</sequence>
<gene>
    <name evidence="2" type="ORF">L914_04173</name>
</gene>
<reference evidence="2" key="1">
    <citation type="submission" date="2013-11" db="EMBL/GenBank/DDBJ databases">
        <title>The Genome Sequence of Phytophthora parasitica IAC_01/95.</title>
        <authorList>
            <consortium name="The Broad Institute Genomics Platform"/>
            <person name="Russ C."/>
            <person name="Tyler B."/>
            <person name="Panabieres F."/>
            <person name="Shan W."/>
            <person name="Tripathy S."/>
            <person name="Grunwald N."/>
            <person name="Machado M."/>
            <person name="Johnson C.S."/>
            <person name="Arredondo F."/>
            <person name="Hong C."/>
            <person name="Coffey M."/>
            <person name="Young S.K."/>
            <person name="Zeng Q."/>
            <person name="Gargeya S."/>
            <person name="Fitzgerald M."/>
            <person name="Abouelleil A."/>
            <person name="Alvarado L."/>
            <person name="Chapman S.B."/>
            <person name="Gainer-Dewar J."/>
            <person name="Goldberg J."/>
            <person name="Griggs A."/>
            <person name="Gujja S."/>
            <person name="Hansen M."/>
            <person name="Howarth C."/>
            <person name="Imamovic A."/>
            <person name="Ireland A."/>
            <person name="Larimer J."/>
            <person name="McCowan C."/>
            <person name="Murphy C."/>
            <person name="Pearson M."/>
            <person name="Poon T.W."/>
            <person name="Priest M."/>
            <person name="Roberts A."/>
            <person name="Saif S."/>
            <person name="Shea T."/>
            <person name="Sykes S."/>
            <person name="Wortman J."/>
            <person name="Nusbaum C."/>
            <person name="Birren B."/>
        </authorList>
    </citation>
    <scope>NUCLEOTIDE SEQUENCE [LARGE SCALE GENOMIC DNA]</scope>
    <source>
        <strain evidence="2">IAC_01/95</strain>
    </source>
</reference>